<evidence type="ECO:0000259" key="2">
    <source>
        <dbReference type="Pfam" id="PF23544"/>
    </source>
</evidence>
<reference evidence="3 4" key="1">
    <citation type="submission" date="2015-01" db="EMBL/GenBank/DDBJ databases">
        <title>The Genome Sequence of Fonsecaea pedrosoi CBS 271.37.</title>
        <authorList>
            <consortium name="The Broad Institute Genomics Platform"/>
            <person name="Cuomo C."/>
            <person name="de Hoog S."/>
            <person name="Gorbushina A."/>
            <person name="Stielow B."/>
            <person name="Teixiera M."/>
            <person name="Abouelleil A."/>
            <person name="Chapman S.B."/>
            <person name="Priest M."/>
            <person name="Young S.K."/>
            <person name="Wortman J."/>
            <person name="Nusbaum C."/>
            <person name="Birren B."/>
        </authorList>
    </citation>
    <scope>NUCLEOTIDE SEQUENCE [LARGE SCALE GENOMIC DNA]</scope>
    <source>
        <strain evidence="3 4">CBS 271.37</strain>
    </source>
</reference>
<dbReference type="Proteomes" id="UP000053029">
    <property type="component" value="Unassembled WGS sequence"/>
</dbReference>
<evidence type="ECO:0000313" key="4">
    <source>
        <dbReference type="Proteomes" id="UP000053029"/>
    </source>
</evidence>
<dbReference type="PANTHER" id="PTHR47585">
    <property type="match status" value="1"/>
</dbReference>
<feature type="domain" description="AtuA-like ferredoxin-fold" evidence="2">
    <location>
        <begin position="532"/>
        <end position="630"/>
    </location>
</feature>
<protein>
    <recommendedName>
        <fullName evidence="5">DUF1446-domain-containing protein</fullName>
    </recommendedName>
</protein>
<dbReference type="RefSeq" id="XP_013280252.1">
    <property type="nucleotide sequence ID" value="XM_013424798.1"/>
</dbReference>
<gene>
    <name evidence="3" type="ORF">Z517_11190</name>
</gene>
<dbReference type="EMBL" id="KN846975">
    <property type="protein sequence ID" value="KIW76444.1"/>
    <property type="molecule type" value="Genomic_DNA"/>
</dbReference>
<dbReference type="VEuPathDB" id="FungiDB:Z517_11190"/>
<dbReference type="Pfam" id="PF23544">
    <property type="entry name" value="AtuA_ferredoxin"/>
    <property type="match status" value="1"/>
</dbReference>
<dbReference type="InterPro" id="IPR010839">
    <property type="entry name" value="AtuA_N"/>
</dbReference>
<keyword evidence="4" id="KW-1185">Reference proteome</keyword>
<dbReference type="AlphaFoldDB" id="A0A0D2GVQ6"/>
<proteinExistence type="predicted"/>
<name>A0A0D2GVQ6_9EURO</name>
<sequence length="642" mass="70363">MPGVYRHVNGEANGHCNGVGSDGDLNSHTYPSRPVVIAGCSGGTVDRARALLDLSQIPEIDVITGDWMSEADMTVNGLKRWQLKKTLQNVNALGQSREGYHSNFLTKIEPALKYLAQNGTKVVCNAGGSNPHGLAEALKERIQHQGLDLKVGWIEGDDVSEAVLDLVHSKTAKLTNITTGRDIEEWMFDPISAQCYLGAFGVARALKDCDIVICGRVADSSPCIGAAMWWHNWTRDNIQELASSLVAGHLIECSTYVTGGCYSGFKKWKGTAVDLGFPIAHIDHKGGIEITMEPGRDGEVSIDTVSSQLLYEIQGPLYYNSSVVANLENMQLEQTGPNRVRVTGIEGLPPPPTTKAGITAFGGYRAEYHVYLTGLDIAEKAEMVKQQTLAAMGPTVQKQFSLLKFQVIGEPNPNARTQDAATVDMRIFAQSQDESLLGPDKFLTWCKMNILQGCPGLTPTNDPRQGTAKPYYEYWVTLIDQALVKEMVHLPDGTVVDIPAPDFTRSYPVQQKSYDTADPLPADHWGPTLRAPLGRVVLGRSGDKSSDANLGLFVRHQDEWDWLRSTFSVAKLVELLADDYKGKPIDRFEVAGLKAVHFLLRDHLDRGYNAGAGLDCLGKNLVEYIRAKQIDIPVAFLERADI</sequence>
<evidence type="ECO:0000259" key="1">
    <source>
        <dbReference type="Pfam" id="PF07287"/>
    </source>
</evidence>
<evidence type="ECO:0008006" key="5">
    <source>
        <dbReference type="Google" id="ProtNLM"/>
    </source>
</evidence>
<evidence type="ECO:0000313" key="3">
    <source>
        <dbReference type="EMBL" id="KIW76444.1"/>
    </source>
</evidence>
<dbReference type="HOGENOM" id="CLU_012617_0_1_1"/>
<feature type="domain" description="Acyclic terpene utilisation N-terminal" evidence="1">
    <location>
        <begin position="35"/>
        <end position="490"/>
    </location>
</feature>
<dbReference type="GeneID" id="25310680"/>
<dbReference type="OrthoDB" id="10265871at2759"/>
<dbReference type="Pfam" id="PF07287">
    <property type="entry name" value="AtuA"/>
    <property type="match status" value="1"/>
</dbReference>
<accession>A0A0D2GVQ6</accession>
<organism evidence="3 4">
    <name type="scientific">Fonsecaea pedrosoi CBS 271.37</name>
    <dbReference type="NCBI Taxonomy" id="1442368"/>
    <lineage>
        <taxon>Eukaryota</taxon>
        <taxon>Fungi</taxon>
        <taxon>Dikarya</taxon>
        <taxon>Ascomycota</taxon>
        <taxon>Pezizomycotina</taxon>
        <taxon>Eurotiomycetes</taxon>
        <taxon>Chaetothyriomycetidae</taxon>
        <taxon>Chaetothyriales</taxon>
        <taxon>Herpotrichiellaceae</taxon>
        <taxon>Fonsecaea</taxon>
    </lineage>
</organism>
<dbReference type="PANTHER" id="PTHR47585:SF2">
    <property type="entry name" value="DUF1446 DOMAIN PROTEIN (AFU_ORTHOLOGUE AFUA_6G11420)"/>
    <property type="match status" value="1"/>
</dbReference>
<dbReference type="InterPro" id="IPR056362">
    <property type="entry name" value="AtuA-like_ferredoxin_dom"/>
</dbReference>